<dbReference type="Proteomes" id="UP000215914">
    <property type="component" value="Unassembled WGS sequence"/>
</dbReference>
<dbReference type="Gramene" id="mRNA:HanXRQr2_Chr13g0613071">
    <property type="protein sequence ID" value="mRNA:HanXRQr2_Chr13g0613071"/>
    <property type="gene ID" value="HanXRQr2_Chr13g0613071"/>
</dbReference>
<dbReference type="EC" id="3.2.1.58" evidence="1"/>
<evidence type="ECO:0000313" key="2">
    <source>
        <dbReference type="Proteomes" id="UP000215914"/>
    </source>
</evidence>
<accession>A0A9K3HDZ2</accession>
<organism evidence="1 2">
    <name type="scientific">Helianthus annuus</name>
    <name type="common">Common sunflower</name>
    <dbReference type="NCBI Taxonomy" id="4232"/>
    <lineage>
        <taxon>Eukaryota</taxon>
        <taxon>Viridiplantae</taxon>
        <taxon>Streptophyta</taxon>
        <taxon>Embryophyta</taxon>
        <taxon>Tracheophyta</taxon>
        <taxon>Spermatophyta</taxon>
        <taxon>Magnoliopsida</taxon>
        <taxon>eudicotyledons</taxon>
        <taxon>Gunneridae</taxon>
        <taxon>Pentapetalae</taxon>
        <taxon>asterids</taxon>
        <taxon>campanulids</taxon>
        <taxon>Asterales</taxon>
        <taxon>Asteraceae</taxon>
        <taxon>Asteroideae</taxon>
        <taxon>Heliantheae alliance</taxon>
        <taxon>Heliantheae</taxon>
        <taxon>Helianthus</taxon>
    </lineage>
</organism>
<comment type="caution">
    <text evidence="1">The sequence shown here is derived from an EMBL/GenBank/DDBJ whole genome shotgun (WGS) entry which is preliminary data.</text>
</comment>
<protein>
    <submittedName>
        <fullName evidence="1">Glucan 1,3-beta-glucosidase</fullName>
        <ecNumber evidence="1">3.2.1.58</ecNumber>
    </submittedName>
</protein>
<evidence type="ECO:0000313" key="1">
    <source>
        <dbReference type="EMBL" id="KAF5775528.1"/>
    </source>
</evidence>
<keyword evidence="1" id="KW-0378">Hydrolase</keyword>
<dbReference type="AlphaFoldDB" id="A0A9K3HDZ2"/>
<sequence>MSLFENPLADYSMTKYLGCQEHRDLAREAVRKSLVLLKNVEWQGSSGNVTTGTTILSAVKKRLIQILK</sequence>
<name>A0A9K3HDZ2_HELAN</name>
<reference evidence="1" key="1">
    <citation type="journal article" date="2017" name="Nature">
        <title>The sunflower genome provides insights into oil metabolism, flowering and Asterid evolution.</title>
        <authorList>
            <person name="Badouin H."/>
            <person name="Gouzy J."/>
            <person name="Grassa C.J."/>
            <person name="Murat F."/>
            <person name="Staton S.E."/>
            <person name="Cottret L."/>
            <person name="Lelandais-Briere C."/>
            <person name="Owens G.L."/>
            <person name="Carrere S."/>
            <person name="Mayjonade B."/>
            <person name="Legrand L."/>
            <person name="Gill N."/>
            <person name="Kane N.C."/>
            <person name="Bowers J.E."/>
            <person name="Hubner S."/>
            <person name="Bellec A."/>
            <person name="Berard A."/>
            <person name="Berges H."/>
            <person name="Blanchet N."/>
            <person name="Boniface M.C."/>
            <person name="Brunel D."/>
            <person name="Catrice O."/>
            <person name="Chaidir N."/>
            <person name="Claudel C."/>
            <person name="Donnadieu C."/>
            <person name="Faraut T."/>
            <person name="Fievet G."/>
            <person name="Helmstetter N."/>
            <person name="King M."/>
            <person name="Knapp S.J."/>
            <person name="Lai Z."/>
            <person name="Le Paslier M.C."/>
            <person name="Lippi Y."/>
            <person name="Lorenzon L."/>
            <person name="Mandel J.R."/>
            <person name="Marage G."/>
            <person name="Marchand G."/>
            <person name="Marquand E."/>
            <person name="Bret-Mestries E."/>
            <person name="Morien E."/>
            <person name="Nambeesan S."/>
            <person name="Nguyen T."/>
            <person name="Pegot-Espagnet P."/>
            <person name="Pouilly N."/>
            <person name="Raftis F."/>
            <person name="Sallet E."/>
            <person name="Schiex T."/>
            <person name="Thomas J."/>
            <person name="Vandecasteele C."/>
            <person name="Vares D."/>
            <person name="Vear F."/>
            <person name="Vautrin S."/>
            <person name="Crespi M."/>
            <person name="Mangin B."/>
            <person name="Burke J.M."/>
            <person name="Salse J."/>
            <person name="Munos S."/>
            <person name="Vincourt P."/>
            <person name="Rieseberg L.H."/>
            <person name="Langlade N.B."/>
        </authorList>
    </citation>
    <scope>NUCLEOTIDE SEQUENCE</scope>
    <source>
        <tissue evidence="1">Leaves</tissue>
    </source>
</reference>
<dbReference type="GO" id="GO:0004338">
    <property type="term" value="F:glucan exo-1,3-beta-glucosidase activity"/>
    <property type="evidence" value="ECO:0007669"/>
    <property type="project" value="UniProtKB-EC"/>
</dbReference>
<reference evidence="1" key="2">
    <citation type="submission" date="2020-06" db="EMBL/GenBank/DDBJ databases">
        <title>Helianthus annuus Genome sequencing and assembly Release 2.</title>
        <authorList>
            <person name="Gouzy J."/>
            <person name="Langlade N."/>
            <person name="Munos S."/>
        </authorList>
    </citation>
    <scope>NUCLEOTIDE SEQUENCE</scope>
    <source>
        <tissue evidence="1">Leaves</tissue>
    </source>
</reference>
<dbReference type="PANTHER" id="PTHR30620:SF91">
    <property type="entry name" value="BETA-GLUCOSIDASE"/>
    <property type="match status" value="1"/>
</dbReference>
<keyword evidence="1" id="KW-0326">Glycosidase</keyword>
<keyword evidence="2" id="KW-1185">Reference proteome</keyword>
<dbReference type="InterPro" id="IPR051915">
    <property type="entry name" value="Cellulose_Degrad_GH3"/>
</dbReference>
<proteinExistence type="predicted"/>
<dbReference type="PANTHER" id="PTHR30620">
    <property type="entry name" value="PERIPLASMIC BETA-GLUCOSIDASE-RELATED"/>
    <property type="match status" value="1"/>
</dbReference>
<dbReference type="EMBL" id="MNCJ02000328">
    <property type="protein sequence ID" value="KAF5775528.1"/>
    <property type="molecule type" value="Genomic_DNA"/>
</dbReference>
<gene>
    <name evidence="1" type="ORF">HanXRQr2_Chr13g0613071</name>
</gene>